<comment type="similarity">
    <text evidence="1">Belongs to the DprA/Smf family.</text>
</comment>
<dbReference type="Pfam" id="PF02481">
    <property type="entry name" value="DNA_processg_A"/>
    <property type="match status" value="1"/>
</dbReference>
<accession>A0A926D0D0</accession>
<dbReference type="SUPFAM" id="SSF102405">
    <property type="entry name" value="MCP/YpsA-like"/>
    <property type="match status" value="1"/>
</dbReference>
<dbReference type="Gene3D" id="1.10.10.10">
    <property type="entry name" value="Winged helix-like DNA-binding domain superfamily/Winged helix DNA-binding domain"/>
    <property type="match status" value="1"/>
</dbReference>
<dbReference type="PANTHER" id="PTHR43022:SF1">
    <property type="entry name" value="PROTEIN SMF"/>
    <property type="match status" value="1"/>
</dbReference>
<dbReference type="InterPro" id="IPR003488">
    <property type="entry name" value="DprA"/>
</dbReference>
<gene>
    <name evidence="4" type="primary">dprA</name>
    <name evidence="4" type="ORF">H8699_05690</name>
</gene>
<sequence>MYSEMQKYEIWLATIPGIGATHYFELVEHFGSAQAVFNEYRAGSYPLGEKTEAALLKARSPQRVDALAQRLEQRGLQALTFSHPHYPEILKSIDDPPCLLYAIGDTSLLGRPSIAMVGSRRATRYGKEMAFELAQDLAATGAVIVSGMARGIDSCSHRGALAAEGKTIAVLGCGVDVVYPPENQELYDEIAKKGLLISEYLPGAEPLGNHFPARNRIISGLSTAVILVEAGERSGALHTLNFALEQGREVFALPGNINSPNSAGTNRMIRDGAHMLLEFTDVLDELGWSYTPKAPEAAKSSGDQPHPATNPEEKQVLALLESGEFNREELAAQVDCSAQKLNTTLTMLELRGIIKQSSGGIYHL</sequence>
<dbReference type="RefSeq" id="WP_249284848.1">
    <property type="nucleotide sequence ID" value="NZ_JACRSO010000002.1"/>
</dbReference>
<dbReference type="GO" id="GO:0009294">
    <property type="term" value="P:DNA-mediated transformation"/>
    <property type="evidence" value="ECO:0007669"/>
    <property type="project" value="InterPro"/>
</dbReference>
<dbReference type="NCBIfam" id="TIGR00732">
    <property type="entry name" value="dprA"/>
    <property type="match status" value="1"/>
</dbReference>
<evidence type="ECO:0000313" key="4">
    <source>
        <dbReference type="EMBL" id="MBC8528913.1"/>
    </source>
</evidence>
<evidence type="ECO:0000313" key="5">
    <source>
        <dbReference type="Proteomes" id="UP000654279"/>
    </source>
</evidence>
<evidence type="ECO:0000259" key="2">
    <source>
        <dbReference type="Pfam" id="PF02481"/>
    </source>
</evidence>
<organism evidence="4 5">
    <name type="scientific">Luoshenia tenuis</name>
    <dbReference type="NCBI Taxonomy" id="2763654"/>
    <lineage>
        <taxon>Bacteria</taxon>
        <taxon>Bacillati</taxon>
        <taxon>Bacillota</taxon>
        <taxon>Clostridia</taxon>
        <taxon>Christensenellales</taxon>
        <taxon>Christensenellaceae</taxon>
        <taxon>Luoshenia</taxon>
    </lineage>
</organism>
<keyword evidence="5" id="KW-1185">Reference proteome</keyword>
<feature type="domain" description="DprA winged helix" evidence="3">
    <location>
        <begin position="304"/>
        <end position="360"/>
    </location>
</feature>
<dbReference type="InterPro" id="IPR057666">
    <property type="entry name" value="DrpA_SLOG"/>
</dbReference>
<proteinExistence type="inferred from homology"/>
<name>A0A926D0D0_9FIRM</name>
<dbReference type="PANTHER" id="PTHR43022">
    <property type="entry name" value="PROTEIN SMF"/>
    <property type="match status" value="1"/>
</dbReference>
<dbReference type="InterPro" id="IPR041614">
    <property type="entry name" value="DprA_WH"/>
</dbReference>
<reference evidence="4" key="1">
    <citation type="submission" date="2020-08" db="EMBL/GenBank/DDBJ databases">
        <title>Genome public.</title>
        <authorList>
            <person name="Liu C."/>
            <person name="Sun Q."/>
        </authorList>
    </citation>
    <scope>NUCLEOTIDE SEQUENCE</scope>
    <source>
        <strain evidence="4">NSJ-44</strain>
    </source>
</reference>
<comment type="caution">
    <text evidence="4">The sequence shown here is derived from an EMBL/GenBank/DDBJ whole genome shotgun (WGS) entry which is preliminary data.</text>
</comment>
<evidence type="ECO:0000256" key="1">
    <source>
        <dbReference type="ARBA" id="ARBA00006525"/>
    </source>
</evidence>
<dbReference type="Gene3D" id="3.40.50.450">
    <property type="match status" value="1"/>
</dbReference>
<dbReference type="Pfam" id="PF17782">
    <property type="entry name" value="WHD_DprA"/>
    <property type="match status" value="1"/>
</dbReference>
<feature type="domain" description="Smf/DprA SLOG" evidence="2">
    <location>
        <begin position="78"/>
        <end position="286"/>
    </location>
</feature>
<evidence type="ECO:0000259" key="3">
    <source>
        <dbReference type="Pfam" id="PF17782"/>
    </source>
</evidence>
<dbReference type="EMBL" id="JACRSO010000002">
    <property type="protein sequence ID" value="MBC8528913.1"/>
    <property type="molecule type" value="Genomic_DNA"/>
</dbReference>
<protein>
    <submittedName>
        <fullName evidence="4">DNA-protecting protein DprA</fullName>
    </submittedName>
</protein>
<dbReference type="InterPro" id="IPR036388">
    <property type="entry name" value="WH-like_DNA-bd_sf"/>
</dbReference>
<dbReference type="AlphaFoldDB" id="A0A926D0D0"/>
<dbReference type="Proteomes" id="UP000654279">
    <property type="component" value="Unassembled WGS sequence"/>
</dbReference>